<sequence length="191" mass="20934">MASFFRISLPKMTTSHDRAVLNQILNPLMPTSDSGVAEVHLEADKVDHPGYVLSSQLEKEAVLLAENMQVAEAIEKFAQAIQVCPQNPSAFNNRAQAYRLQNSPERALDDLNEALRLAGPKTKTACQAYVQRASIYRLQGDDANARADFASAAELGSSFAKMQLVALNPYAAMCNKMLAEVFEKVKTGKDE</sequence>
<keyword evidence="3" id="KW-0802">TPR repeat</keyword>
<dbReference type="SUPFAM" id="SSF48452">
    <property type="entry name" value="TPR-like"/>
    <property type="match status" value="1"/>
</dbReference>
<dbReference type="STRING" id="31234.E3LGZ9"/>
<keyword evidence="2" id="KW-0677">Repeat</keyword>
<organism evidence="5">
    <name type="scientific">Caenorhabditis remanei</name>
    <name type="common">Caenorhabditis vulgaris</name>
    <dbReference type="NCBI Taxonomy" id="31234"/>
    <lineage>
        <taxon>Eukaryota</taxon>
        <taxon>Metazoa</taxon>
        <taxon>Ecdysozoa</taxon>
        <taxon>Nematoda</taxon>
        <taxon>Chromadorea</taxon>
        <taxon>Rhabditida</taxon>
        <taxon>Rhabditina</taxon>
        <taxon>Rhabditomorpha</taxon>
        <taxon>Rhabditoidea</taxon>
        <taxon>Rhabditidae</taxon>
        <taxon>Peloderinae</taxon>
        <taxon>Caenorhabditis</taxon>
    </lineage>
</organism>
<evidence type="ECO:0000256" key="1">
    <source>
        <dbReference type="ARBA" id="ARBA00006995"/>
    </source>
</evidence>
<dbReference type="OMA" id="CNQMLCE"/>
<dbReference type="PANTHER" id="PTHR21405">
    <property type="entry name" value="CDNA SEQUENCE BC021608"/>
    <property type="match status" value="1"/>
</dbReference>
<dbReference type="AlphaFoldDB" id="E3LGZ9"/>
<protein>
    <submittedName>
        <fullName evidence="4">Uncharacterized protein</fullName>
    </submittedName>
</protein>
<proteinExistence type="inferred from homology"/>
<dbReference type="InterPro" id="IPR038906">
    <property type="entry name" value="TTC36"/>
</dbReference>
<dbReference type="InterPro" id="IPR019734">
    <property type="entry name" value="TPR_rpt"/>
</dbReference>
<dbReference type="OrthoDB" id="539634at2759"/>
<dbReference type="GO" id="GO:0006570">
    <property type="term" value="P:tyrosine metabolic process"/>
    <property type="evidence" value="ECO:0007669"/>
    <property type="project" value="TreeGrafter"/>
</dbReference>
<reference evidence="4" key="1">
    <citation type="submission" date="2007-07" db="EMBL/GenBank/DDBJ databases">
        <title>PCAP assembly of the Caenorhabditis remanei genome.</title>
        <authorList>
            <consortium name="The Caenorhabditis remanei Sequencing Consortium"/>
            <person name="Wilson R.K."/>
        </authorList>
    </citation>
    <scope>NUCLEOTIDE SEQUENCE [LARGE SCALE GENOMIC DNA]</scope>
    <source>
        <strain evidence="4">PB4641</strain>
    </source>
</reference>
<dbReference type="Pfam" id="PF13181">
    <property type="entry name" value="TPR_8"/>
    <property type="match status" value="1"/>
</dbReference>
<dbReference type="FunFam" id="1.25.40.10:FF:000213">
    <property type="entry name" value="Tetratricopeptide repeat domain 36"/>
    <property type="match status" value="1"/>
</dbReference>
<dbReference type="InterPro" id="IPR011990">
    <property type="entry name" value="TPR-like_helical_dom_sf"/>
</dbReference>
<dbReference type="Gene3D" id="1.25.40.10">
    <property type="entry name" value="Tetratricopeptide repeat domain"/>
    <property type="match status" value="1"/>
</dbReference>
<dbReference type="GeneID" id="9822119"/>
<evidence type="ECO:0000256" key="3">
    <source>
        <dbReference type="ARBA" id="ARBA00022803"/>
    </source>
</evidence>
<dbReference type="Pfam" id="PF13414">
    <property type="entry name" value="TPR_11"/>
    <property type="match status" value="1"/>
</dbReference>
<dbReference type="SMART" id="SM00028">
    <property type="entry name" value="TPR"/>
    <property type="match status" value="3"/>
</dbReference>
<gene>
    <name evidence="4" type="ORF">CRE_01648</name>
</gene>
<dbReference type="HOGENOM" id="CLU_1464567_0_0_1"/>
<dbReference type="Proteomes" id="UP000008281">
    <property type="component" value="Unassembled WGS sequence"/>
</dbReference>
<dbReference type="eggNOG" id="KOG4555">
    <property type="taxonomic scope" value="Eukaryota"/>
</dbReference>
<dbReference type="CTD" id="9822119"/>
<keyword evidence="5" id="KW-1185">Reference proteome</keyword>
<name>E3LGZ9_CAERE</name>
<dbReference type="KEGG" id="crq:GCK72_005150"/>
<accession>E3LGZ9</accession>
<evidence type="ECO:0000256" key="2">
    <source>
        <dbReference type="ARBA" id="ARBA00022737"/>
    </source>
</evidence>
<dbReference type="EMBL" id="DS268408">
    <property type="protein sequence ID" value="EFO85833.1"/>
    <property type="molecule type" value="Genomic_DNA"/>
</dbReference>
<dbReference type="FunCoup" id="E3LGZ9">
    <property type="interactions" value="35"/>
</dbReference>
<dbReference type="PANTHER" id="PTHR21405:SF0">
    <property type="entry name" value="TETRATRICOPEPTIDE REPEAT PROTEIN 36"/>
    <property type="match status" value="1"/>
</dbReference>
<evidence type="ECO:0000313" key="4">
    <source>
        <dbReference type="EMBL" id="EFO85833.1"/>
    </source>
</evidence>
<evidence type="ECO:0000313" key="5">
    <source>
        <dbReference type="Proteomes" id="UP000008281"/>
    </source>
</evidence>
<comment type="similarity">
    <text evidence="1">Belongs to the TTC36 family.</text>
</comment>